<evidence type="ECO:0000256" key="5">
    <source>
        <dbReference type="ARBA" id="ARBA00023157"/>
    </source>
</evidence>
<evidence type="ECO:0000256" key="1">
    <source>
        <dbReference type="ARBA" id="ARBA00004609"/>
    </source>
</evidence>
<dbReference type="InterPro" id="IPR036312">
    <property type="entry name" value="Bifun_inhib/LTP/seed_sf"/>
</dbReference>
<organism evidence="11 12">
    <name type="scientific">Canna indica</name>
    <name type="common">Indian-shot</name>
    <dbReference type="NCBI Taxonomy" id="4628"/>
    <lineage>
        <taxon>Eukaryota</taxon>
        <taxon>Viridiplantae</taxon>
        <taxon>Streptophyta</taxon>
        <taxon>Embryophyta</taxon>
        <taxon>Tracheophyta</taxon>
        <taxon>Spermatophyta</taxon>
        <taxon>Magnoliopsida</taxon>
        <taxon>Liliopsida</taxon>
        <taxon>Zingiberales</taxon>
        <taxon>Cannaceae</taxon>
        <taxon>Canna</taxon>
    </lineage>
</organism>
<gene>
    <name evidence="11" type="ORF">Cni_G01193</name>
</gene>
<evidence type="ECO:0000256" key="6">
    <source>
        <dbReference type="ARBA" id="ARBA00023180"/>
    </source>
</evidence>
<dbReference type="CDD" id="cd00010">
    <property type="entry name" value="AAI_LTSS"/>
    <property type="match status" value="1"/>
</dbReference>
<keyword evidence="7" id="KW-0449">Lipoprotein</keyword>
<name>A0AAQ3JMU9_9LILI</name>
<evidence type="ECO:0000259" key="10">
    <source>
        <dbReference type="SMART" id="SM00499"/>
    </source>
</evidence>
<dbReference type="Pfam" id="PF14368">
    <property type="entry name" value="LTP_2"/>
    <property type="match status" value="1"/>
</dbReference>
<comment type="similarity">
    <text evidence="2">Belongs to the plant LTP family.</text>
</comment>
<evidence type="ECO:0000256" key="4">
    <source>
        <dbReference type="ARBA" id="ARBA00022729"/>
    </source>
</evidence>
<comment type="subcellular location">
    <subcellularLocation>
        <location evidence="1">Cell membrane</location>
        <topology evidence="1">Lipid-anchor</topology>
        <topology evidence="1">GPI-anchor</topology>
    </subcellularLocation>
</comment>
<evidence type="ECO:0000313" key="12">
    <source>
        <dbReference type="Proteomes" id="UP001327560"/>
    </source>
</evidence>
<dbReference type="InterPro" id="IPR016140">
    <property type="entry name" value="Bifunc_inhib/LTP/seed_store"/>
</dbReference>
<reference evidence="11 12" key="1">
    <citation type="submission" date="2023-10" db="EMBL/GenBank/DDBJ databases">
        <title>Chromosome-scale genome assembly provides insights into flower coloration mechanisms of Canna indica.</title>
        <authorList>
            <person name="Li C."/>
        </authorList>
    </citation>
    <scope>NUCLEOTIDE SEQUENCE [LARGE SCALE GENOMIC DNA]</scope>
    <source>
        <tissue evidence="11">Flower</tissue>
    </source>
</reference>
<protein>
    <recommendedName>
        <fullName evidence="10">Bifunctional inhibitor/plant lipid transfer protein/seed storage helical domain-containing protein</fullName>
    </recommendedName>
</protein>
<proteinExistence type="inferred from homology"/>
<keyword evidence="6" id="KW-0325">Glycoprotein</keyword>
<feature type="domain" description="Bifunctional inhibitor/plant lipid transfer protein/seed storage helical" evidence="10">
    <location>
        <begin position="36"/>
        <end position="113"/>
    </location>
</feature>
<dbReference type="AlphaFoldDB" id="A0AAQ3JMU9"/>
<evidence type="ECO:0000256" key="7">
    <source>
        <dbReference type="ARBA" id="ARBA00023288"/>
    </source>
</evidence>
<dbReference type="Proteomes" id="UP001327560">
    <property type="component" value="Chromosome 1"/>
</dbReference>
<accession>A0AAQ3JMU9</accession>
<dbReference type="PANTHER" id="PTHR33044">
    <property type="entry name" value="BIFUNCTIONAL INHIBITOR/LIPID-TRANSFER PROTEIN/SEED STORAGE 2S ALBUMIN SUPERFAMILY PROTEIN-RELATED"/>
    <property type="match status" value="1"/>
</dbReference>
<dbReference type="PRINTS" id="PR00382">
    <property type="entry name" value="LIPIDTRNSFER"/>
</dbReference>
<dbReference type="Gene3D" id="1.10.110.10">
    <property type="entry name" value="Plant lipid-transfer and hydrophobic proteins"/>
    <property type="match status" value="1"/>
</dbReference>
<evidence type="ECO:0000256" key="2">
    <source>
        <dbReference type="ARBA" id="ARBA00009748"/>
    </source>
</evidence>
<dbReference type="GO" id="GO:0005886">
    <property type="term" value="C:plasma membrane"/>
    <property type="evidence" value="ECO:0007669"/>
    <property type="project" value="UniProtKB-SubCell"/>
</dbReference>
<keyword evidence="4 9" id="KW-0732">Signal</keyword>
<keyword evidence="3" id="KW-0472">Membrane</keyword>
<dbReference type="GO" id="GO:0006869">
    <property type="term" value="P:lipid transport"/>
    <property type="evidence" value="ECO:0007669"/>
    <property type="project" value="InterPro"/>
</dbReference>
<feature type="chain" id="PRO_5042842208" description="Bifunctional inhibitor/plant lipid transfer protein/seed storage helical domain-containing protein" evidence="9">
    <location>
        <begin position="28"/>
        <end position="183"/>
    </location>
</feature>
<dbReference type="SUPFAM" id="SSF47699">
    <property type="entry name" value="Bifunctional inhibitor/lipid-transfer protein/seed storage 2S albumin"/>
    <property type="match status" value="1"/>
</dbReference>
<sequence length="183" mass="18873">MAANALAGLPFFLALTLVAVGFHGASGDTSSDITECGSQLIGMQTCLGFVQGAAKAPTPDCCSGLKGVLTKSPKCLCILIKDRDDPQLPIKINVTRALALPADCGAPANISACPQILHLLPNSKEAQIFKQSGSTSQAKGNSSISSGGSGDAQRSGSSKNHLGFRSEIVAGFIFYVMQLLLFT</sequence>
<dbReference type="EMBL" id="CP136890">
    <property type="protein sequence ID" value="WOK92502.1"/>
    <property type="molecule type" value="Genomic_DNA"/>
</dbReference>
<dbReference type="GO" id="GO:0098552">
    <property type="term" value="C:side of membrane"/>
    <property type="evidence" value="ECO:0007669"/>
    <property type="project" value="UniProtKB-KW"/>
</dbReference>
<evidence type="ECO:0000256" key="8">
    <source>
        <dbReference type="SAM" id="MobiDB-lite"/>
    </source>
</evidence>
<dbReference type="FunFam" id="1.10.110.10:FF:000001">
    <property type="entry name" value="Bifunctional inhibitor/lipid-transfer protein/seed storage 2S albumin superfamily protein"/>
    <property type="match status" value="1"/>
</dbReference>
<dbReference type="InterPro" id="IPR043325">
    <property type="entry name" value="LTSS"/>
</dbReference>
<keyword evidence="12" id="KW-1185">Reference proteome</keyword>
<dbReference type="GO" id="GO:0008289">
    <property type="term" value="F:lipid binding"/>
    <property type="evidence" value="ECO:0007669"/>
    <property type="project" value="InterPro"/>
</dbReference>
<keyword evidence="5" id="KW-1015">Disulfide bond</keyword>
<feature type="signal peptide" evidence="9">
    <location>
        <begin position="1"/>
        <end position="27"/>
    </location>
</feature>
<feature type="region of interest" description="Disordered" evidence="8">
    <location>
        <begin position="131"/>
        <end position="158"/>
    </location>
</feature>
<evidence type="ECO:0000313" key="11">
    <source>
        <dbReference type="EMBL" id="WOK92502.1"/>
    </source>
</evidence>
<keyword evidence="3" id="KW-0336">GPI-anchor</keyword>
<evidence type="ECO:0000256" key="3">
    <source>
        <dbReference type="ARBA" id="ARBA00022622"/>
    </source>
</evidence>
<dbReference type="InterPro" id="IPR000528">
    <property type="entry name" value="Plant_nsLTP"/>
</dbReference>
<dbReference type="SMART" id="SM00499">
    <property type="entry name" value="AAI"/>
    <property type="match status" value="1"/>
</dbReference>
<evidence type="ECO:0000256" key="9">
    <source>
        <dbReference type="SAM" id="SignalP"/>
    </source>
</evidence>